<dbReference type="InterPro" id="IPR027417">
    <property type="entry name" value="P-loop_NTPase"/>
</dbReference>
<dbReference type="SMART" id="SM00952">
    <property type="entry name" value="RAP"/>
    <property type="match status" value="1"/>
</dbReference>
<dbReference type="Pfam" id="PF13086">
    <property type="entry name" value="AAA_11"/>
    <property type="match status" value="2"/>
</dbReference>
<dbReference type="InterPro" id="IPR041679">
    <property type="entry name" value="DNA2/NAM7-like_C"/>
</dbReference>
<evidence type="ECO:0000256" key="1">
    <source>
        <dbReference type="SAM" id="MobiDB-lite"/>
    </source>
</evidence>
<dbReference type="Gene3D" id="3.40.960.10">
    <property type="entry name" value="VSR Endonuclease"/>
    <property type="match status" value="1"/>
</dbReference>
<sequence>MAERAKSGQTPDWRDDMQTQLQLTGTDLASSQCETRNPGSLPNRMCDTNGSGVDVARQAEMNDRFGMLDRGELDRLGNIYEQLRLKLLDLTKKNRMLNYSISARSKRQLQIVDEVLEEAYSKLVEDDGSFRIVHLDEPEGLPPEEKTEEFVDAFEHAKVSDIDFLTALDNLVASATDDEMAVERLERALRDRVRSQLGLPPRPKRADVNRNEHARSLGIDPSPELQPAGTKKTHSDRFLQTLKYPDELEALMEKISAEARLAEQEAGLSTLFLAFGFLEWYDSDASDKPIYAPLLLLPVKIERQKVRGKHVYEVAAREGAAETNISLQKFLETKFGRDLPDFGDADDGGSVESYLAKVEASIEGLKRWRVRRWLVLGHFAFSRIAIYEDTKPEKWQNHPAAHPLVGSLLSGFEQGADGDGPSFHSPEDYLIDDPEIEKSAPILIQDADASQHSALVDVMRQKNLVIQGPPGTGKSQTITNIIANALAAGKTVLFLAEKQAALDVVKRRLDKSGVGEFCLELHSDRSSPKAVVQSLARRYEIGVGRSARAATAQEDTTWAFARAQISEYLNDLHSEADDGATPFELIWKSIRGHSVNADLGDFFNDVHMPDDLLGDPRNLRDVRGKLEIFAASAQAFLDSYGHPSASPWSVTPPGHLPAYERDQFLVAIQSLRDAAAELAKFMDRHEGLDILSGEDGDAVSAADKIIPEPSSPSTIGKIAAIDLDGLQHGLSLQSSYLSAVQAVDDLPSAGDLDAPTLDTARAIVSALPSQDLAELSPVGLRAYAYRTIHRNKGFLDALESMGQAMELLGLGGSAPVHALDAVAAALEVTESAHPEHLQWVGAVQIDTSIFGLLFDQWNALSREELELRQAARGFTEPKWPDARELDEAGAALRKTGIGRLFSAIRGDVKAASALLERLRLPAEPNSVDMLVRISKHVRSVEVFASHRDAEAAIGKAWAGMATPFVAIDQGIKLREALEHKLTGLPSGNSVAKAIVGLTAGSVSAFAKLSRTADPYRTGRARFDELIDGHPIEDAAEQCTKNLEAFERVLGLDPDDRLSSSTLSLSTLAEIDAARTRLSQALIAVERSPFAVAVRSLAPDNDGVAQTEDAMGYVRSVKSARLPGPILEGLLSADALAWRDRLREMAESYDRVTGQLSHSAKRLDEFGVRGMDAFDLRSMIPHLERLLEHREELSEFISLRSSRAEIEGAGLVEFLFKTDGLLVPPSRLPAVFDAVVSRLRAKAARRLSSSLANRTGNELDAKRKTFAERDRQKILGDRETVRARLLTRQPPNGLRNGSVKTWTQMSLLANEFPKQKRFTPVRGLMGRAGEAVRALKPCFMMSPLSLSKFLPQGRFEFDLLVIDEASQMKPEDALGAMLRARQIVVVGDPKQLPPTSFFERSSDNPATDDEDADEIDDESILERCQKVFGEVRRLKWHYRSRCESLIRFSNDNFYEGSLVTFPAAKPGSFSVDLLRVNGEYKARRNVAEAERVAEEAIEFMRHFSNSDEDSLPTLGIVALNTDQRDLIEETLRRMSGDDEHVETYREKAGKKGEPLFVKNLENVQGDERDFIFISMTYGKEAGATVMRQRFGPINSKQGHRRLNVLFSRARIRIGLFASFGSEDVRPTETSKEGVHVLKRYLEYTETEGRAAVQLIGGEADSEFETEVAIRLRARGHAVDMQVGVSGFKIDLGIRHPDHPEMFLAGIECDGAQYHSSKSARDRDRLREEVLRGLGWNILRVWSTDWFDNPDAQTEKLLKRLEELRTKPMSAFQDYRLGPTYLPAIEVMIAERPETEDDDDIDSQALFDSIAEHAISDVQAETEDGDDPFEESGSLTVDQAYEALAAFREKVIRPSASNWEPHRSILREAMIETFVRQRITDPDDWFTRVPHYQRSGTDPVEKRLYLDHICSVVDRIGAEAGQKPPGRSTSSSLHVAKAATSKSPVNQMPGFYAVTDFGLAGLTPDHDRFYEASYRPTLRQLIAQVIQTEGPLYGDILAIRIARAHGMERTGSTIQKMVTDAVDPQFPRSREEERDVFWPEGSATDRPVPFRVSADGGRSHADTPLAELASLASPYLRIRLSDDQIIEKLAEQFGLQRIRAATRERFVSAIAIAKLSGSA</sequence>
<dbReference type="Proteomes" id="UP001597349">
    <property type="component" value="Unassembled WGS sequence"/>
</dbReference>
<dbReference type="InterPro" id="IPR011335">
    <property type="entry name" value="Restrct_endonuc-II-like"/>
</dbReference>
<dbReference type="SUPFAM" id="SSF52540">
    <property type="entry name" value="P-loop containing nucleoside triphosphate hydrolases"/>
    <property type="match status" value="2"/>
</dbReference>
<dbReference type="Gene3D" id="3.40.50.300">
    <property type="entry name" value="P-loop containing nucleotide triphosphate hydrolases"/>
    <property type="match status" value="3"/>
</dbReference>
<evidence type="ECO:0000313" key="3">
    <source>
        <dbReference type="EMBL" id="MFD2053652.1"/>
    </source>
</evidence>
<dbReference type="InterPro" id="IPR049468">
    <property type="entry name" value="Restrct_endonuc-II-like_dom"/>
</dbReference>
<dbReference type="InterPro" id="IPR013584">
    <property type="entry name" value="RAP"/>
</dbReference>
<dbReference type="EMBL" id="JBHUGY010000019">
    <property type="protein sequence ID" value="MFD2053652.1"/>
    <property type="molecule type" value="Genomic_DNA"/>
</dbReference>
<feature type="compositionally biased region" description="Acidic residues" evidence="1">
    <location>
        <begin position="1405"/>
        <end position="1414"/>
    </location>
</feature>
<dbReference type="RefSeq" id="WP_379018521.1">
    <property type="nucleotide sequence ID" value="NZ_JBHUGY010000019.1"/>
</dbReference>
<dbReference type="InterPro" id="IPR041677">
    <property type="entry name" value="DNA2/NAM7_AAA_11"/>
</dbReference>
<name>A0ABW4WE21_9HYPH</name>
<dbReference type="Pfam" id="PF13087">
    <property type="entry name" value="AAA_12"/>
    <property type="match status" value="1"/>
</dbReference>
<dbReference type="InterPro" id="IPR025103">
    <property type="entry name" value="DUF4011"/>
</dbReference>
<dbReference type="Pfam" id="PF18741">
    <property type="entry name" value="MTES_1575"/>
    <property type="match status" value="1"/>
</dbReference>
<dbReference type="PANTHER" id="PTHR10887">
    <property type="entry name" value="DNA2/NAM7 HELICASE FAMILY"/>
    <property type="match status" value="1"/>
</dbReference>
<dbReference type="InterPro" id="IPR021754">
    <property type="entry name" value="DUF3320"/>
</dbReference>
<dbReference type="PANTHER" id="PTHR10887:SF495">
    <property type="entry name" value="HELICASE SENATAXIN ISOFORM X1-RELATED"/>
    <property type="match status" value="1"/>
</dbReference>
<evidence type="ECO:0000259" key="2">
    <source>
        <dbReference type="SMART" id="SM00952"/>
    </source>
</evidence>
<reference evidence="4" key="1">
    <citation type="journal article" date="2019" name="Int. J. Syst. Evol. Microbiol.">
        <title>The Global Catalogue of Microorganisms (GCM) 10K type strain sequencing project: providing services to taxonomists for standard genome sequencing and annotation.</title>
        <authorList>
            <consortium name="The Broad Institute Genomics Platform"/>
            <consortium name="The Broad Institute Genome Sequencing Center for Infectious Disease"/>
            <person name="Wu L."/>
            <person name="Ma J."/>
        </authorList>
    </citation>
    <scope>NUCLEOTIDE SEQUENCE [LARGE SCALE GENOMIC DNA]</scope>
    <source>
        <strain evidence="4">CGMCC 1.16226</strain>
    </source>
</reference>
<evidence type="ECO:0000313" key="4">
    <source>
        <dbReference type="Proteomes" id="UP001597349"/>
    </source>
</evidence>
<dbReference type="InterPro" id="IPR045055">
    <property type="entry name" value="DNA2/NAM7-like"/>
</dbReference>
<proteinExistence type="predicted"/>
<feature type="region of interest" description="Disordered" evidence="1">
    <location>
        <begin position="1393"/>
        <end position="1414"/>
    </location>
</feature>
<dbReference type="Pfam" id="PF13195">
    <property type="entry name" value="DUF4011"/>
    <property type="match status" value="1"/>
</dbReference>
<accession>A0ABW4WE21</accession>
<feature type="domain" description="RAP" evidence="2">
    <location>
        <begin position="1705"/>
        <end position="1759"/>
    </location>
</feature>
<dbReference type="SUPFAM" id="SSF52980">
    <property type="entry name" value="Restriction endonuclease-like"/>
    <property type="match status" value="1"/>
</dbReference>
<gene>
    <name evidence="3" type="ORF">ACFSQT_11295</name>
</gene>
<organism evidence="3 4">
    <name type="scientific">Mesorhizobium calcicola</name>
    <dbReference type="NCBI Taxonomy" id="1300310"/>
    <lineage>
        <taxon>Bacteria</taxon>
        <taxon>Pseudomonadati</taxon>
        <taxon>Pseudomonadota</taxon>
        <taxon>Alphaproteobacteria</taxon>
        <taxon>Hyphomicrobiales</taxon>
        <taxon>Phyllobacteriaceae</taxon>
        <taxon>Mesorhizobium</taxon>
    </lineage>
</organism>
<dbReference type="Pfam" id="PF11784">
    <property type="entry name" value="DUF3320"/>
    <property type="match status" value="1"/>
</dbReference>
<feature type="compositionally biased region" description="Basic and acidic residues" evidence="1">
    <location>
        <begin position="204"/>
        <end position="215"/>
    </location>
</feature>
<protein>
    <submittedName>
        <fullName evidence="3">DUF3320 domain-containing protein</fullName>
    </submittedName>
</protein>
<feature type="region of interest" description="Disordered" evidence="1">
    <location>
        <begin position="196"/>
        <end position="234"/>
    </location>
</feature>
<feature type="region of interest" description="Disordered" evidence="1">
    <location>
        <begin position="30"/>
        <end position="49"/>
    </location>
</feature>
<comment type="caution">
    <text evidence="3">The sequence shown here is derived from an EMBL/GenBank/DDBJ whole genome shotgun (WGS) entry which is preliminary data.</text>
</comment>
<keyword evidence="4" id="KW-1185">Reference proteome</keyword>